<reference evidence="4" key="1">
    <citation type="submission" date="2021-01" db="EMBL/GenBank/DDBJ databases">
        <authorList>
            <consortium name="Aspergillus luchuensis mut. kawachii IFO 4304 genome sequencing consortium"/>
            <person name="Kazuki M."/>
            <person name="Futagami T."/>
        </authorList>
    </citation>
    <scope>NUCLEOTIDE SEQUENCE</scope>
    <source>
        <strain evidence="4">IFO 4308</strain>
    </source>
</reference>
<keyword evidence="5" id="KW-1185">Reference proteome</keyword>
<dbReference type="InterPro" id="IPR001971">
    <property type="entry name" value="Ribosomal_uS11"/>
</dbReference>
<dbReference type="RefSeq" id="XP_041541264.1">
    <property type="nucleotide sequence ID" value="XM_041687373.1"/>
</dbReference>
<accession>A0A7R7WVL0</accession>
<comment type="similarity">
    <text evidence="1">Belongs to the universal ribosomal protein uS11 family.</text>
</comment>
<dbReference type="GO" id="GO:0005840">
    <property type="term" value="C:ribosome"/>
    <property type="evidence" value="ECO:0007669"/>
    <property type="project" value="UniProtKB-KW"/>
</dbReference>
<dbReference type="GO" id="GO:0006412">
    <property type="term" value="P:translation"/>
    <property type="evidence" value="ECO:0007669"/>
    <property type="project" value="InterPro"/>
</dbReference>
<evidence type="ECO:0000256" key="2">
    <source>
        <dbReference type="ARBA" id="ARBA00022980"/>
    </source>
</evidence>
<dbReference type="Proteomes" id="UP000661280">
    <property type="component" value="Chromosome 3"/>
</dbReference>
<dbReference type="HAMAP" id="MF_01310">
    <property type="entry name" value="Ribosomal_uS11"/>
    <property type="match status" value="1"/>
</dbReference>
<gene>
    <name evidence="4" type="ORF">AKAW2_30817A</name>
</gene>
<dbReference type="GO" id="GO:0003735">
    <property type="term" value="F:structural constituent of ribosome"/>
    <property type="evidence" value="ECO:0007669"/>
    <property type="project" value="InterPro"/>
</dbReference>
<evidence type="ECO:0000256" key="1">
    <source>
        <dbReference type="ARBA" id="ARBA00006194"/>
    </source>
</evidence>
<sequence length="241" mass="27134">MNSTFVTALSRALPTVGRSCQIRAPAFRLTRSFSSTPAILENAKEKTRQIEREILNTPAEKQPAQENASFSAITKMMQGEKVRSNQGVSRDYSRMAESLEAELINQPYADRSPPYHLHVYCHKHNTIMTLTRPNGDPMLAKSCGHLGFRKSKRSGYEAAHQLASHVFGQIQERGFLLEIKRLEIIFRDFGQGREAVTKVLLGNEGRNIRGLVCRVTDSTRLKFGGSRSPRNVWDKNKGMLS</sequence>
<dbReference type="OrthoDB" id="1654884at2759"/>
<dbReference type="Pfam" id="PF00411">
    <property type="entry name" value="Ribosomal_S11"/>
    <property type="match status" value="1"/>
</dbReference>
<dbReference type="KEGG" id="aluc:AKAW2_30817A"/>
<keyword evidence="3" id="KW-0687">Ribonucleoprotein</keyword>
<proteinExistence type="inferred from homology"/>
<dbReference type="PANTHER" id="PTHR11759">
    <property type="entry name" value="40S RIBOSOMAL PROTEIN S14/30S RIBOSOMAL PROTEIN S11"/>
    <property type="match status" value="1"/>
</dbReference>
<evidence type="ECO:0000256" key="3">
    <source>
        <dbReference type="ARBA" id="ARBA00023274"/>
    </source>
</evidence>
<dbReference type="Gene3D" id="3.30.420.80">
    <property type="entry name" value="Ribosomal protein S11"/>
    <property type="match status" value="1"/>
</dbReference>
<protein>
    <submittedName>
        <fullName evidence="4">Uncharacterized protein</fullName>
    </submittedName>
</protein>
<dbReference type="SUPFAM" id="SSF53137">
    <property type="entry name" value="Translational machinery components"/>
    <property type="match status" value="1"/>
</dbReference>
<evidence type="ECO:0000313" key="5">
    <source>
        <dbReference type="Proteomes" id="UP000661280"/>
    </source>
</evidence>
<dbReference type="EMBL" id="AP024427">
    <property type="protein sequence ID" value="BCR97498.1"/>
    <property type="molecule type" value="Genomic_DNA"/>
</dbReference>
<reference evidence="4" key="2">
    <citation type="submission" date="2021-02" db="EMBL/GenBank/DDBJ databases">
        <title>Aspergillus luchuensis mut. kawachii IFO 4304 genome sequence.</title>
        <authorList>
            <person name="Mori K."/>
            <person name="Kadooka C."/>
            <person name="Goto M."/>
            <person name="Futagami T."/>
        </authorList>
    </citation>
    <scope>NUCLEOTIDE SEQUENCE</scope>
    <source>
        <strain evidence="4">IFO 4308</strain>
    </source>
</reference>
<dbReference type="GeneID" id="64958823"/>
<dbReference type="InterPro" id="IPR036967">
    <property type="entry name" value="Ribosomal_uS11_sf"/>
</dbReference>
<keyword evidence="2" id="KW-0689">Ribosomal protein</keyword>
<name>A0A7R7WVL0_ASPKA</name>
<evidence type="ECO:0000313" key="4">
    <source>
        <dbReference type="EMBL" id="BCR97498.1"/>
    </source>
</evidence>
<organism evidence="4 5">
    <name type="scientific">Aspergillus kawachii</name>
    <name type="common">White koji mold</name>
    <name type="synonym">Aspergillus awamori var. kawachi</name>
    <dbReference type="NCBI Taxonomy" id="1069201"/>
    <lineage>
        <taxon>Eukaryota</taxon>
        <taxon>Fungi</taxon>
        <taxon>Dikarya</taxon>
        <taxon>Ascomycota</taxon>
        <taxon>Pezizomycotina</taxon>
        <taxon>Eurotiomycetes</taxon>
        <taxon>Eurotiomycetidae</taxon>
        <taxon>Eurotiales</taxon>
        <taxon>Aspergillaceae</taxon>
        <taxon>Aspergillus</taxon>
        <taxon>Aspergillus subgen. Circumdati</taxon>
    </lineage>
</organism>
<dbReference type="AlphaFoldDB" id="A0A7R7WVL0"/>
<dbReference type="GO" id="GO:1990904">
    <property type="term" value="C:ribonucleoprotein complex"/>
    <property type="evidence" value="ECO:0007669"/>
    <property type="project" value="UniProtKB-KW"/>
</dbReference>